<dbReference type="Proteomes" id="UP000250796">
    <property type="component" value="Chromosome MESINF"/>
</dbReference>
<evidence type="ECO:0000259" key="1">
    <source>
        <dbReference type="Pfam" id="PF14512"/>
    </source>
</evidence>
<dbReference type="Pfam" id="PF14512">
    <property type="entry name" value="TM1586_NiRdase"/>
    <property type="match status" value="1"/>
</dbReference>
<dbReference type="EMBL" id="LS974202">
    <property type="protein sequence ID" value="SSC13998.1"/>
    <property type="molecule type" value="Genomic_DNA"/>
</dbReference>
<dbReference type="Gene3D" id="3.40.109.10">
    <property type="entry name" value="NADH Oxidase"/>
    <property type="match status" value="1"/>
</dbReference>
<dbReference type="InterPro" id="IPR000415">
    <property type="entry name" value="Nitroreductase-like"/>
</dbReference>
<dbReference type="SUPFAM" id="SSF55469">
    <property type="entry name" value="FMN-dependent nitroreductase-like"/>
    <property type="match status" value="2"/>
</dbReference>
<protein>
    <submittedName>
        <fullName evidence="2">Nitroreductase</fullName>
    </submittedName>
</protein>
<dbReference type="RefSeq" id="WP_169700229.1">
    <property type="nucleotide sequence ID" value="NZ_LS974202.1"/>
</dbReference>
<dbReference type="KEGG" id="minf:MESINF_2558"/>
<dbReference type="AlphaFoldDB" id="A0A7Z7LID3"/>
<evidence type="ECO:0000313" key="3">
    <source>
        <dbReference type="Proteomes" id="UP000250796"/>
    </source>
</evidence>
<name>A0A7Z7LID3_9BACT</name>
<accession>A0A7Z7LID3</accession>
<reference evidence="2 3" key="1">
    <citation type="submission" date="2017-01" db="EMBL/GenBank/DDBJ databases">
        <authorList>
            <person name="Erauso G."/>
        </authorList>
    </citation>
    <scope>NUCLEOTIDE SEQUENCE [LARGE SCALE GENOMIC DNA]</scope>
    <source>
        <strain evidence="2">MESINF1</strain>
    </source>
</reference>
<gene>
    <name evidence="2" type="ORF">MESINF_2558</name>
</gene>
<keyword evidence="3" id="KW-1185">Reference proteome</keyword>
<feature type="domain" description="Putative nitroreductase TM1586" evidence="1">
    <location>
        <begin position="6"/>
        <end position="213"/>
    </location>
</feature>
<dbReference type="InterPro" id="IPR029478">
    <property type="entry name" value="TM1586_NiRdase"/>
</dbReference>
<dbReference type="GO" id="GO:0016491">
    <property type="term" value="F:oxidoreductase activity"/>
    <property type="evidence" value="ECO:0007669"/>
    <property type="project" value="InterPro"/>
</dbReference>
<dbReference type="Gene3D" id="3.40.109.30">
    <property type="entry name" value="putative nitroreductase (tm1586), domain 2"/>
    <property type="match status" value="1"/>
</dbReference>
<organism evidence="2 3">
    <name type="scientific">Mesotoga infera</name>
    <dbReference type="NCBI Taxonomy" id="1236046"/>
    <lineage>
        <taxon>Bacteria</taxon>
        <taxon>Thermotogati</taxon>
        <taxon>Thermotogota</taxon>
        <taxon>Thermotogae</taxon>
        <taxon>Kosmotogales</taxon>
        <taxon>Kosmotogaceae</taxon>
        <taxon>Mesotoga</taxon>
    </lineage>
</organism>
<proteinExistence type="predicted"/>
<sequence>MYDRQEIARAIELRITQRKFENRRLKEHEEASVRDSLKGLEHLERSGPLQWYYSQNFPIASGIVLAKMNDFSTEKLVEYGFEGEQIVLNLTLKGFSTSWARLPNYLSMIILGYPEKNEIVNVERAARKLYRNSNRKPLEELIMGRTELLDPDMREILLSGRLAPSSFNRQPWTFEILDEREIAIHGWKKLPVIYEEVISIDLGVVLSHVYLMARAIKSGVTLERKSTRTYLLRWS</sequence>
<evidence type="ECO:0000313" key="2">
    <source>
        <dbReference type="EMBL" id="SSC13998.1"/>
    </source>
</evidence>